<dbReference type="Proteomes" id="UP001597097">
    <property type="component" value="Unassembled WGS sequence"/>
</dbReference>
<keyword evidence="3" id="KW-1185">Reference proteome</keyword>
<gene>
    <name evidence="2" type="ORF">ACFSJ0_55045</name>
</gene>
<keyword evidence="1" id="KW-1133">Transmembrane helix</keyword>
<evidence type="ECO:0000313" key="3">
    <source>
        <dbReference type="Proteomes" id="UP001597097"/>
    </source>
</evidence>
<dbReference type="EMBL" id="JBHUCM010000063">
    <property type="protein sequence ID" value="MFD1546239.1"/>
    <property type="molecule type" value="Genomic_DNA"/>
</dbReference>
<proteinExistence type="predicted"/>
<keyword evidence="1" id="KW-0472">Membrane</keyword>
<sequence length="131" mass="13632">MPPHGSQDQESELPGQRHAPYGYANIPPVAVPRGQGLAVTAIVISVIAFVVALTATWIVVGWFLMTVPIALIAIILSIIALVAKRQGGKGLAVCALLIAIAAVPISAVMFKFSNHYAVCATLAGMESDLCP</sequence>
<protein>
    <recommendedName>
        <fullName evidence="4">DUF4190 domain-containing protein</fullName>
    </recommendedName>
</protein>
<organism evidence="2 3">
    <name type="scientific">Nonomuraea guangzhouensis</name>
    <dbReference type="NCBI Taxonomy" id="1291555"/>
    <lineage>
        <taxon>Bacteria</taxon>
        <taxon>Bacillati</taxon>
        <taxon>Actinomycetota</taxon>
        <taxon>Actinomycetes</taxon>
        <taxon>Streptosporangiales</taxon>
        <taxon>Streptosporangiaceae</taxon>
        <taxon>Nonomuraea</taxon>
    </lineage>
</organism>
<evidence type="ECO:0000313" key="2">
    <source>
        <dbReference type="EMBL" id="MFD1546239.1"/>
    </source>
</evidence>
<evidence type="ECO:0000256" key="1">
    <source>
        <dbReference type="SAM" id="Phobius"/>
    </source>
</evidence>
<evidence type="ECO:0008006" key="4">
    <source>
        <dbReference type="Google" id="ProtNLM"/>
    </source>
</evidence>
<dbReference type="RefSeq" id="WP_219539928.1">
    <property type="nucleotide sequence ID" value="NZ_JAHKRM010000094.1"/>
</dbReference>
<feature type="transmembrane region" description="Helical" evidence="1">
    <location>
        <begin position="65"/>
        <end position="83"/>
    </location>
</feature>
<reference evidence="3" key="1">
    <citation type="journal article" date="2019" name="Int. J. Syst. Evol. Microbiol.">
        <title>The Global Catalogue of Microorganisms (GCM) 10K type strain sequencing project: providing services to taxonomists for standard genome sequencing and annotation.</title>
        <authorList>
            <consortium name="The Broad Institute Genomics Platform"/>
            <consortium name="The Broad Institute Genome Sequencing Center for Infectious Disease"/>
            <person name="Wu L."/>
            <person name="Ma J."/>
        </authorList>
    </citation>
    <scope>NUCLEOTIDE SEQUENCE [LARGE SCALE GENOMIC DNA]</scope>
    <source>
        <strain evidence="3">CGMCC 1.15399</strain>
    </source>
</reference>
<name>A0ABW4GUP6_9ACTN</name>
<comment type="caution">
    <text evidence="2">The sequence shown here is derived from an EMBL/GenBank/DDBJ whole genome shotgun (WGS) entry which is preliminary data.</text>
</comment>
<keyword evidence="1" id="KW-0812">Transmembrane</keyword>
<accession>A0ABW4GUP6</accession>
<feature type="transmembrane region" description="Helical" evidence="1">
    <location>
        <begin position="90"/>
        <end position="110"/>
    </location>
</feature>
<feature type="transmembrane region" description="Helical" evidence="1">
    <location>
        <begin position="37"/>
        <end position="59"/>
    </location>
</feature>